<keyword evidence="1" id="KW-0472">Membrane</keyword>
<protein>
    <recommendedName>
        <fullName evidence="6">Diguanylate cyclase</fullName>
    </recommendedName>
</protein>
<feature type="transmembrane region" description="Helical" evidence="1">
    <location>
        <begin position="40"/>
        <end position="60"/>
    </location>
</feature>
<dbReference type="InterPro" id="IPR031621">
    <property type="entry name" value="HisKA_7TM"/>
</dbReference>
<dbReference type="CDD" id="cd01949">
    <property type="entry name" value="GGDEF"/>
    <property type="match status" value="1"/>
</dbReference>
<evidence type="ECO:0000259" key="2">
    <source>
        <dbReference type="PROSITE" id="PS50112"/>
    </source>
</evidence>
<dbReference type="SMART" id="SM00267">
    <property type="entry name" value="GGDEF"/>
    <property type="match status" value="1"/>
</dbReference>
<dbReference type="PROSITE" id="PS50112">
    <property type="entry name" value="PAS"/>
    <property type="match status" value="1"/>
</dbReference>
<dbReference type="InterPro" id="IPR035965">
    <property type="entry name" value="PAS-like_dom_sf"/>
</dbReference>
<dbReference type="InterPro" id="IPR052155">
    <property type="entry name" value="Biofilm_reg_signaling"/>
</dbReference>
<dbReference type="NCBIfam" id="TIGR00229">
    <property type="entry name" value="sensory_box"/>
    <property type="match status" value="1"/>
</dbReference>
<feature type="domain" description="GGDEF" evidence="3">
    <location>
        <begin position="373"/>
        <end position="505"/>
    </location>
</feature>
<dbReference type="PANTHER" id="PTHR44757">
    <property type="entry name" value="DIGUANYLATE CYCLASE DGCP"/>
    <property type="match status" value="1"/>
</dbReference>
<comment type="caution">
    <text evidence="4">The sequence shown here is derived from an EMBL/GenBank/DDBJ whole genome shotgun (WGS) entry which is preliminary data.</text>
</comment>
<feature type="transmembrane region" description="Helical" evidence="1">
    <location>
        <begin position="66"/>
        <end position="91"/>
    </location>
</feature>
<dbReference type="RefSeq" id="WP_345459473.1">
    <property type="nucleotide sequence ID" value="NZ_BAABRP010000001.1"/>
</dbReference>
<evidence type="ECO:0000259" key="3">
    <source>
        <dbReference type="PROSITE" id="PS50887"/>
    </source>
</evidence>
<dbReference type="CDD" id="cd00130">
    <property type="entry name" value="PAS"/>
    <property type="match status" value="1"/>
</dbReference>
<feature type="transmembrane region" description="Helical" evidence="1">
    <location>
        <begin position="143"/>
        <end position="167"/>
    </location>
</feature>
<dbReference type="Pfam" id="PF16927">
    <property type="entry name" value="HisKA_7TM"/>
    <property type="match status" value="1"/>
</dbReference>
<dbReference type="SMART" id="SM00091">
    <property type="entry name" value="PAS"/>
    <property type="match status" value="1"/>
</dbReference>
<keyword evidence="1" id="KW-0812">Transmembrane</keyword>
<dbReference type="EMBL" id="BAABRP010000001">
    <property type="protein sequence ID" value="GAA5511466.1"/>
    <property type="molecule type" value="Genomic_DNA"/>
</dbReference>
<evidence type="ECO:0000313" key="5">
    <source>
        <dbReference type="Proteomes" id="UP001401887"/>
    </source>
</evidence>
<feature type="transmembrane region" description="Helical" evidence="1">
    <location>
        <begin position="6"/>
        <end position="28"/>
    </location>
</feature>
<dbReference type="Gene3D" id="3.30.450.20">
    <property type="entry name" value="PAS domain"/>
    <property type="match status" value="1"/>
</dbReference>
<feature type="transmembrane region" description="Helical" evidence="1">
    <location>
        <begin position="179"/>
        <end position="199"/>
    </location>
</feature>
<feature type="transmembrane region" description="Helical" evidence="1">
    <location>
        <begin position="103"/>
        <end position="119"/>
    </location>
</feature>
<dbReference type="NCBIfam" id="TIGR00254">
    <property type="entry name" value="GGDEF"/>
    <property type="match status" value="1"/>
</dbReference>
<feature type="transmembrane region" description="Helical" evidence="1">
    <location>
        <begin position="211"/>
        <end position="229"/>
    </location>
</feature>
<reference evidence="4 5" key="1">
    <citation type="submission" date="2024-02" db="EMBL/GenBank/DDBJ databases">
        <title>Deinococcus carri NBRC 110142.</title>
        <authorList>
            <person name="Ichikawa N."/>
            <person name="Katano-Makiyama Y."/>
            <person name="Hidaka K."/>
        </authorList>
    </citation>
    <scope>NUCLEOTIDE SEQUENCE [LARGE SCALE GENOMIC DNA]</scope>
    <source>
        <strain evidence="4 5">NBRC 110142</strain>
    </source>
</reference>
<gene>
    <name evidence="4" type="ORF">Dcar01_00176</name>
</gene>
<keyword evidence="5" id="KW-1185">Reference proteome</keyword>
<name>A0ABP9W2X9_9DEIO</name>
<dbReference type="Pfam" id="PF08448">
    <property type="entry name" value="PAS_4"/>
    <property type="match status" value="1"/>
</dbReference>
<proteinExistence type="predicted"/>
<evidence type="ECO:0000256" key="1">
    <source>
        <dbReference type="SAM" id="Phobius"/>
    </source>
</evidence>
<sequence length="505" mass="55522">MPDYVLTPIITPLLLAQVVTLLMIGTVLPRVGQPVHRAFLVLLLGNSVWLLGNTLTNMAAPPALRWHWGLVEFFGILTMPVAWVALVERYLRPHPEPLPPRRLLALLVVPAVTLLLMWTNDAHRLVWSYTTELPQWGMVRRNVAYWLGVVVYANGLLVWGALQLLLAWRSARGTDRAQLAVMLLAAVVPFVTNTLHLLGFQPLPGINSTPVSFALSLVPVAWGMVRYGLLRVAPLAHRQVVEQLADAVFVLDTRGRIVETNVRAAQLAGRPPADLRGRHPRDLFPTWPLLTEQAPAEWRFGKEVWEVQPSTVHNAQGGRVGQAVVARDVTARAHEHARVQRLAHEDALTGLGNRRAFEADLGRELARAARHGLCLGIVMIDLDGLKSVNDHQGHASGDELLAAFGRSLAAAFRSGDRAYRLGGDEFAVLLAQSTLAGQPSVQERVARSAAAVRDRGFPGIDASVGIAYFPRDGTGEDLVRLADLRMYEDKAQRRERRDGPPGVES</sequence>
<dbReference type="Gene3D" id="3.30.70.270">
    <property type="match status" value="1"/>
</dbReference>
<dbReference type="Proteomes" id="UP001401887">
    <property type="component" value="Unassembled WGS sequence"/>
</dbReference>
<dbReference type="InterPro" id="IPR043128">
    <property type="entry name" value="Rev_trsase/Diguanyl_cyclase"/>
</dbReference>
<organism evidence="4 5">
    <name type="scientific">Deinococcus carri</name>
    <dbReference type="NCBI Taxonomy" id="1211323"/>
    <lineage>
        <taxon>Bacteria</taxon>
        <taxon>Thermotogati</taxon>
        <taxon>Deinococcota</taxon>
        <taxon>Deinococci</taxon>
        <taxon>Deinococcales</taxon>
        <taxon>Deinococcaceae</taxon>
        <taxon>Deinococcus</taxon>
    </lineage>
</organism>
<dbReference type="InterPro" id="IPR013656">
    <property type="entry name" value="PAS_4"/>
</dbReference>
<evidence type="ECO:0008006" key="6">
    <source>
        <dbReference type="Google" id="ProtNLM"/>
    </source>
</evidence>
<dbReference type="InterPro" id="IPR000160">
    <property type="entry name" value="GGDEF_dom"/>
</dbReference>
<dbReference type="PROSITE" id="PS50887">
    <property type="entry name" value="GGDEF"/>
    <property type="match status" value="1"/>
</dbReference>
<dbReference type="PANTHER" id="PTHR44757:SF2">
    <property type="entry name" value="BIOFILM ARCHITECTURE MAINTENANCE PROTEIN MBAA"/>
    <property type="match status" value="1"/>
</dbReference>
<dbReference type="InterPro" id="IPR029787">
    <property type="entry name" value="Nucleotide_cyclase"/>
</dbReference>
<dbReference type="SUPFAM" id="SSF55785">
    <property type="entry name" value="PYP-like sensor domain (PAS domain)"/>
    <property type="match status" value="1"/>
</dbReference>
<dbReference type="Pfam" id="PF00990">
    <property type="entry name" value="GGDEF"/>
    <property type="match status" value="1"/>
</dbReference>
<dbReference type="InterPro" id="IPR000014">
    <property type="entry name" value="PAS"/>
</dbReference>
<evidence type="ECO:0000313" key="4">
    <source>
        <dbReference type="EMBL" id="GAA5511466.1"/>
    </source>
</evidence>
<dbReference type="SUPFAM" id="SSF55073">
    <property type="entry name" value="Nucleotide cyclase"/>
    <property type="match status" value="1"/>
</dbReference>
<feature type="domain" description="PAS" evidence="2">
    <location>
        <begin position="238"/>
        <end position="278"/>
    </location>
</feature>
<accession>A0ABP9W2X9</accession>
<keyword evidence="1" id="KW-1133">Transmembrane helix</keyword>